<dbReference type="EMBL" id="KQ417447">
    <property type="protein sequence ID" value="KOF91937.1"/>
    <property type="molecule type" value="Genomic_DNA"/>
</dbReference>
<name>A0A0L8HRX4_OCTBM</name>
<accession>A0A0L8HRX4</accession>
<sequence length="175" mass="19525">MATLIVAEGVLPMEEEGVRKGVPKGKPSFAQAVGGDSIEIKMSKESLYTYRKYVQKVDGETKLIPPPEAVNAIKEKNVVYKVFNIKEKKIAEARNELVELCLAPIWSKVIHVNRGTRSATIEVHFESAEVAKEVSTETLKTDLIMLLPTYMGKRTARVTVEDIPFRYDVMWAAAA</sequence>
<evidence type="ECO:0000313" key="1">
    <source>
        <dbReference type="EMBL" id="KOF91937.1"/>
    </source>
</evidence>
<dbReference type="AlphaFoldDB" id="A0A0L8HRX4"/>
<reference evidence="1" key="1">
    <citation type="submission" date="2015-07" db="EMBL/GenBank/DDBJ databases">
        <title>MeaNS - Measles Nucleotide Surveillance Program.</title>
        <authorList>
            <person name="Tran T."/>
            <person name="Druce J."/>
        </authorList>
    </citation>
    <scope>NUCLEOTIDE SEQUENCE</scope>
    <source>
        <strain evidence="1">UCB-OBI-ISO-001</strain>
        <tissue evidence="1">Gonad</tissue>
    </source>
</reference>
<organism evidence="1">
    <name type="scientific">Octopus bimaculoides</name>
    <name type="common">California two-spotted octopus</name>
    <dbReference type="NCBI Taxonomy" id="37653"/>
    <lineage>
        <taxon>Eukaryota</taxon>
        <taxon>Metazoa</taxon>
        <taxon>Spiralia</taxon>
        <taxon>Lophotrochozoa</taxon>
        <taxon>Mollusca</taxon>
        <taxon>Cephalopoda</taxon>
        <taxon>Coleoidea</taxon>
        <taxon>Octopodiformes</taxon>
        <taxon>Octopoda</taxon>
        <taxon>Incirrata</taxon>
        <taxon>Octopodidae</taxon>
        <taxon>Octopus</taxon>
    </lineage>
</organism>
<proteinExistence type="predicted"/>
<protein>
    <submittedName>
        <fullName evidence="1">Uncharacterized protein</fullName>
    </submittedName>
</protein>
<dbReference type="OrthoDB" id="425619at2759"/>
<gene>
    <name evidence="1" type="ORF">OCBIM_22007731mg</name>
</gene>